<dbReference type="OrthoDB" id="5380721at2"/>
<evidence type="ECO:0000313" key="3">
    <source>
        <dbReference type="EMBL" id="SFM39854.1"/>
    </source>
</evidence>
<proteinExistence type="predicted"/>
<dbReference type="STRING" id="39841.SAMN05660836_00057"/>
<dbReference type="Gene3D" id="3.30.160.660">
    <property type="match status" value="1"/>
</dbReference>
<dbReference type="GO" id="GO:0005840">
    <property type="term" value="C:ribosome"/>
    <property type="evidence" value="ECO:0007669"/>
    <property type="project" value="UniProtKB-KW"/>
</dbReference>
<dbReference type="PANTHER" id="PTHR37809:SF1">
    <property type="entry name" value="RIBOSOMAL PROTEIN S12 METHYLTHIOTRANSFERASE ACCESSORY FACTOR YCAO"/>
    <property type="match status" value="1"/>
</dbReference>
<keyword evidence="3" id="KW-0687">Ribonucleoprotein</keyword>
<feature type="repeat" description="TPR" evidence="1">
    <location>
        <begin position="532"/>
        <end position="565"/>
    </location>
</feature>
<dbReference type="PANTHER" id="PTHR37809">
    <property type="entry name" value="RIBOSOMAL PROTEIN S12 METHYLTHIOTRANSFERASE ACCESSORY FACTOR YCAO"/>
    <property type="match status" value="1"/>
</dbReference>
<evidence type="ECO:0000259" key="2">
    <source>
        <dbReference type="PROSITE" id="PS51664"/>
    </source>
</evidence>
<dbReference type="NCBIfam" id="TIGR00702">
    <property type="entry name" value="YcaO-type kinase domain"/>
    <property type="match status" value="1"/>
</dbReference>
<keyword evidence="1" id="KW-0802">TPR repeat</keyword>
<feature type="domain" description="YcaO" evidence="2">
    <location>
        <begin position="81"/>
        <end position="420"/>
    </location>
</feature>
<gene>
    <name evidence="3" type="ORF">SAMN05660836_00057</name>
</gene>
<dbReference type="InterPro" id="IPR011990">
    <property type="entry name" value="TPR-like_helical_dom_sf"/>
</dbReference>
<protein>
    <submittedName>
        <fullName evidence="3">Ribosomal protein S12 methylthiotransferase accessory factor</fullName>
    </submittedName>
</protein>
<evidence type="ECO:0000313" key="4">
    <source>
        <dbReference type="Proteomes" id="UP000199611"/>
    </source>
</evidence>
<dbReference type="InterPro" id="IPR019734">
    <property type="entry name" value="TPR_rpt"/>
</dbReference>
<dbReference type="Pfam" id="PF02624">
    <property type="entry name" value="YcaO"/>
    <property type="match status" value="1"/>
</dbReference>
<dbReference type="SUPFAM" id="SSF48452">
    <property type="entry name" value="TPR-like"/>
    <property type="match status" value="1"/>
</dbReference>
<dbReference type="Gene3D" id="1.25.40.10">
    <property type="entry name" value="Tetratricopeptide repeat domain"/>
    <property type="match status" value="1"/>
</dbReference>
<name>A0A1I4QIJ5_9BACT</name>
<accession>A0A1I4QIJ5</accession>
<dbReference type="PROSITE" id="PS51664">
    <property type="entry name" value="YCAO"/>
    <property type="match status" value="1"/>
</dbReference>
<feature type="repeat" description="TPR" evidence="1">
    <location>
        <begin position="498"/>
        <end position="531"/>
    </location>
</feature>
<dbReference type="Pfam" id="PF12895">
    <property type="entry name" value="ANAPC3"/>
    <property type="match status" value="1"/>
</dbReference>
<dbReference type="RefSeq" id="WP_093392518.1">
    <property type="nucleotide sequence ID" value="NZ_FOUU01000001.1"/>
</dbReference>
<keyword evidence="4" id="KW-1185">Reference proteome</keyword>
<evidence type="ECO:0000256" key="1">
    <source>
        <dbReference type="PROSITE-ProRule" id="PRU00339"/>
    </source>
</evidence>
<keyword evidence="3" id="KW-0808">Transferase</keyword>
<reference evidence="3 4" key="1">
    <citation type="submission" date="2016-10" db="EMBL/GenBank/DDBJ databases">
        <authorList>
            <person name="de Groot N.N."/>
        </authorList>
    </citation>
    <scope>NUCLEOTIDE SEQUENCE [LARGE SCALE GENOMIC DNA]</scope>
    <source>
        <strain evidence="3 4">DSM 9990</strain>
    </source>
</reference>
<dbReference type="Gene3D" id="3.30.40.250">
    <property type="match status" value="1"/>
</dbReference>
<dbReference type="Proteomes" id="UP000199611">
    <property type="component" value="Unassembled WGS sequence"/>
</dbReference>
<sequence>MKAPESGIELKDVFKKYSYDQDKVRDPAETIEWVKERFRSSGREILLKTLRIDTGRLGIPVYISLCGPDATRLTGTRKQMGKGATPEQSQASALMELAERFSFFSYFRERSLPVFSWKEAQPYCLSVRHLLMAIHDDVTSPEEAEGFLADVPLRWAPAANLTKGVDVWVPFDWFYLINEYNGPAAGNTLEEAVVQSLAEVVERHVGTLVSYRKIPTPLIDVDTVQDTAAVDLIKKFQSKGIVLYLRDFSLDTGIPSVGVLAYDPSTFPERSEIVFTVGTTPGPAKALCRALTEVAQLAGDFENRTSYKPTFPKYRSLEEASYLADVSARVSLSSLPDLSDENILEEIRKMVQSLADTQGWEVLVVNTTHPDLRVPAVYTIVPGAHFLDRATGTDFPQHMARVLVKSLPPAEAVIHLQRLTEKFGRRYDLIFFLGYALEESGNIDDALRLYEVSLNDASSDDERASVLVHIASCYRKRGEFKKALSVLDKAEALSPDMKELHHLKGVCLYNLKKHKESIESFERVVELDPGSAIDYANIASNLRELGHVREAIFLYRMALDLDPTLDFARENLEKLSASQSEIR</sequence>
<feature type="repeat" description="TPR" evidence="1">
    <location>
        <begin position="464"/>
        <end position="497"/>
    </location>
</feature>
<dbReference type="InterPro" id="IPR003776">
    <property type="entry name" value="YcaO-like_dom"/>
</dbReference>
<dbReference type="GO" id="GO:0016740">
    <property type="term" value="F:transferase activity"/>
    <property type="evidence" value="ECO:0007669"/>
    <property type="project" value="UniProtKB-KW"/>
</dbReference>
<dbReference type="EMBL" id="FOUU01000001">
    <property type="protein sequence ID" value="SFM39854.1"/>
    <property type="molecule type" value="Genomic_DNA"/>
</dbReference>
<dbReference type="Gene3D" id="3.30.1330.230">
    <property type="match status" value="1"/>
</dbReference>
<organism evidence="3 4">
    <name type="scientific">Thermodesulforhabdus norvegica</name>
    <dbReference type="NCBI Taxonomy" id="39841"/>
    <lineage>
        <taxon>Bacteria</taxon>
        <taxon>Pseudomonadati</taxon>
        <taxon>Thermodesulfobacteriota</taxon>
        <taxon>Syntrophobacteria</taxon>
        <taxon>Syntrophobacterales</taxon>
        <taxon>Thermodesulforhabdaceae</taxon>
        <taxon>Thermodesulforhabdus</taxon>
    </lineage>
</organism>
<dbReference type="PROSITE" id="PS50005">
    <property type="entry name" value="TPR"/>
    <property type="match status" value="3"/>
</dbReference>
<dbReference type="AlphaFoldDB" id="A0A1I4QIJ5"/>
<keyword evidence="3" id="KW-0689">Ribosomal protein</keyword>
<dbReference type="SMART" id="SM00028">
    <property type="entry name" value="TPR"/>
    <property type="match status" value="4"/>
</dbReference>